<gene>
    <name evidence="1" type="ORF">RBB77_10670</name>
</gene>
<dbReference type="Pfam" id="PF16266">
    <property type="entry name" value="DUF4919"/>
    <property type="match status" value="1"/>
</dbReference>
<evidence type="ECO:0000313" key="1">
    <source>
        <dbReference type="EMBL" id="XCB35332.1"/>
    </source>
</evidence>
<name>A0AAU7ZWJ7_9BACT</name>
<reference evidence="1" key="2">
    <citation type="journal article" date="2024" name="Environ. Microbiol.">
        <title>Genome analysis and description of Tunturibacter gen. nov. expands the diversity of Terriglobia in tundra soils.</title>
        <authorList>
            <person name="Messyasz A."/>
            <person name="Mannisto M.K."/>
            <person name="Kerkhof L.J."/>
            <person name="Haggblom M.M."/>
        </authorList>
    </citation>
    <scope>NUCLEOTIDE SEQUENCE</scope>
    <source>
        <strain evidence="1">X5P6</strain>
    </source>
</reference>
<reference evidence="1" key="1">
    <citation type="submission" date="2023-08" db="EMBL/GenBank/DDBJ databases">
        <authorList>
            <person name="Messyasz A."/>
            <person name="Mannisto M.K."/>
            <person name="Kerkhof L.J."/>
            <person name="Haggblom M."/>
        </authorList>
    </citation>
    <scope>NUCLEOTIDE SEQUENCE</scope>
    <source>
        <strain evidence="1">X5P6</strain>
    </source>
</reference>
<proteinExistence type="predicted"/>
<protein>
    <submittedName>
        <fullName evidence="1">DUF4919 domain-containing protein</fullName>
    </submittedName>
</protein>
<dbReference type="KEGG" id="tpsc:RBB77_10670"/>
<dbReference type="EMBL" id="CP132942">
    <property type="protein sequence ID" value="XCB35332.1"/>
    <property type="molecule type" value="Genomic_DNA"/>
</dbReference>
<dbReference type="InterPro" id="IPR032578">
    <property type="entry name" value="DUF4919"/>
</dbReference>
<dbReference type="AlphaFoldDB" id="A0AAU7ZWJ7"/>
<accession>A0AAU7ZWJ7</accession>
<dbReference type="RefSeq" id="WP_353067277.1">
    <property type="nucleotide sequence ID" value="NZ_CP132942.1"/>
</dbReference>
<organism evidence="1">
    <name type="scientific">Tunturiibacter psychrotolerans</name>
    <dbReference type="NCBI Taxonomy" id="3069686"/>
    <lineage>
        <taxon>Bacteria</taxon>
        <taxon>Pseudomonadati</taxon>
        <taxon>Acidobacteriota</taxon>
        <taxon>Terriglobia</taxon>
        <taxon>Terriglobales</taxon>
        <taxon>Acidobacteriaceae</taxon>
        <taxon>Tunturiibacter</taxon>
    </lineage>
</organism>
<sequence length="216" mass="23856">MMRLRHHQLPRFTLCLLGYVFVSTAFGLDSAKVAQAKYDGLKAKVQSGDINVDWRELRLDAVVADVDGEFDWHQANTAGVAAFNAGDYEGALRKGQEIIQHNIANGDGHFLAMVSLKHLGKQEETAKEKLIVDQIVQSIMSSGDGKTADTAWFTVSTSEEYFIIRILGLKPKSQALVKNGTHSLDRMAVVGEDGKETTLWFNTDTDIELTRRAGES</sequence>